<dbReference type="AlphaFoldDB" id="A0A4C1ZS65"/>
<proteinExistence type="predicted"/>
<dbReference type="OrthoDB" id="7964316at2759"/>
<evidence type="ECO:0000313" key="1">
    <source>
        <dbReference type="EMBL" id="GBP91336.1"/>
    </source>
</evidence>
<name>A0A4C1ZS65_EUMVA</name>
<protein>
    <submittedName>
        <fullName evidence="1">Uncharacterized protein</fullName>
    </submittedName>
</protein>
<keyword evidence="2" id="KW-1185">Reference proteome</keyword>
<sequence length="106" mass="11711">MGTTEGLDWGKVEARVRYRRRAKPPRVPSGPRGVARAIYASHKTGYVYGLQRRPVWDQSPQCSARAVLVSAIVRNGAENKMTSARTVEAIIQVPRPDRKAAQPQSA</sequence>
<accession>A0A4C1ZS65</accession>
<dbReference type="Proteomes" id="UP000299102">
    <property type="component" value="Unassembled WGS sequence"/>
</dbReference>
<reference evidence="1 2" key="1">
    <citation type="journal article" date="2019" name="Commun. Biol.">
        <title>The bagworm genome reveals a unique fibroin gene that provides high tensile strength.</title>
        <authorList>
            <person name="Kono N."/>
            <person name="Nakamura H."/>
            <person name="Ohtoshi R."/>
            <person name="Tomita M."/>
            <person name="Numata K."/>
            <person name="Arakawa K."/>
        </authorList>
    </citation>
    <scope>NUCLEOTIDE SEQUENCE [LARGE SCALE GENOMIC DNA]</scope>
</reference>
<gene>
    <name evidence="1" type="ORF">EVAR_57753_1</name>
</gene>
<organism evidence="1 2">
    <name type="scientific">Eumeta variegata</name>
    <name type="common">Bagworm moth</name>
    <name type="synonym">Eumeta japonica</name>
    <dbReference type="NCBI Taxonomy" id="151549"/>
    <lineage>
        <taxon>Eukaryota</taxon>
        <taxon>Metazoa</taxon>
        <taxon>Ecdysozoa</taxon>
        <taxon>Arthropoda</taxon>
        <taxon>Hexapoda</taxon>
        <taxon>Insecta</taxon>
        <taxon>Pterygota</taxon>
        <taxon>Neoptera</taxon>
        <taxon>Endopterygota</taxon>
        <taxon>Lepidoptera</taxon>
        <taxon>Glossata</taxon>
        <taxon>Ditrysia</taxon>
        <taxon>Tineoidea</taxon>
        <taxon>Psychidae</taxon>
        <taxon>Oiketicinae</taxon>
        <taxon>Eumeta</taxon>
    </lineage>
</organism>
<dbReference type="EMBL" id="BGZK01002161">
    <property type="protein sequence ID" value="GBP91336.1"/>
    <property type="molecule type" value="Genomic_DNA"/>
</dbReference>
<evidence type="ECO:0000313" key="2">
    <source>
        <dbReference type="Proteomes" id="UP000299102"/>
    </source>
</evidence>
<comment type="caution">
    <text evidence="1">The sequence shown here is derived from an EMBL/GenBank/DDBJ whole genome shotgun (WGS) entry which is preliminary data.</text>
</comment>